<gene>
    <name evidence="1" type="ORF">F5144DRAFT_270948</name>
</gene>
<keyword evidence="2" id="KW-1185">Reference proteome</keyword>
<sequence>MLLDTAVQNLPQVLRILLVAVPVLTTAYLLLLALYNLFLHPLRRYPGPLLSRALPIPHALRIASGSGPLQVHALHEKYGPVVRIGPRHLSYTDPRAWKDIFGHRAGDHIALRENGKSDMFYRKQLIDRDGMDAPNILDADREEHSRLRRAVAAGFSDRSMREHEPIIMKYVDQLMGGLRRKTEMGEEVDMVKWYNWTTFDVIGDLVFAESFGCLKDETTHPFVDMVTGSVSEAATFVAMKYAGMGYVPGFKWTLNKLVKWAAWDSFKKMMIMMEKKLRHRLEMDQERNDLFEGLMSKREEWNLDLQRLQSNATLIAAAGSETTASLMAGVTFHLLQNPEALEKLNKEVRSAFKSADEITIASVSRLPYLLACLNEGLRRYPPAVSNLPRDVHEGGEMIAGEWVHENTIVEIQQYAINHSSQHWRDPFAFRPERWLNKIDADLGEAKERDEKDIDGDRLDAMQTFSVGPRNCVGRNLAYAEMRVVIARMVFEFDMELSERSKNWLKEAKVYTIWKKTELFLRLTPVKR</sequence>
<accession>A0ACB7P4X0</accession>
<name>A0ACB7P4X0_9PEZI</name>
<proteinExistence type="predicted"/>
<evidence type="ECO:0000313" key="1">
    <source>
        <dbReference type="EMBL" id="KAH6627365.1"/>
    </source>
</evidence>
<reference evidence="1 2" key="1">
    <citation type="journal article" date="2021" name="Nat. Commun.">
        <title>Genetic determinants of endophytism in the Arabidopsis root mycobiome.</title>
        <authorList>
            <person name="Mesny F."/>
            <person name="Miyauchi S."/>
            <person name="Thiergart T."/>
            <person name="Pickel B."/>
            <person name="Atanasova L."/>
            <person name="Karlsson M."/>
            <person name="Huettel B."/>
            <person name="Barry K.W."/>
            <person name="Haridas S."/>
            <person name="Chen C."/>
            <person name="Bauer D."/>
            <person name="Andreopoulos W."/>
            <person name="Pangilinan J."/>
            <person name="LaButti K."/>
            <person name="Riley R."/>
            <person name="Lipzen A."/>
            <person name="Clum A."/>
            <person name="Drula E."/>
            <person name="Henrissat B."/>
            <person name="Kohler A."/>
            <person name="Grigoriev I.V."/>
            <person name="Martin F.M."/>
            <person name="Hacquard S."/>
        </authorList>
    </citation>
    <scope>NUCLEOTIDE SEQUENCE [LARGE SCALE GENOMIC DNA]</scope>
    <source>
        <strain evidence="1 2">MPI-SDFR-AT-0079</strain>
    </source>
</reference>
<dbReference type="EMBL" id="JAGIZQ010000005">
    <property type="protein sequence ID" value="KAH6627365.1"/>
    <property type="molecule type" value="Genomic_DNA"/>
</dbReference>
<comment type="caution">
    <text evidence="1">The sequence shown here is derived from an EMBL/GenBank/DDBJ whole genome shotgun (WGS) entry which is preliminary data.</text>
</comment>
<dbReference type="Proteomes" id="UP000724584">
    <property type="component" value="Unassembled WGS sequence"/>
</dbReference>
<evidence type="ECO:0000313" key="2">
    <source>
        <dbReference type="Proteomes" id="UP000724584"/>
    </source>
</evidence>
<protein>
    <submittedName>
        <fullName evidence="1">Cytochrome P450</fullName>
    </submittedName>
</protein>
<organism evidence="1 2">
    <name type="scientific">Chaetomium tenue</name>
    <dbReference type="NCBI Taxonomy" id="1854479"/>
    <lineage>
        <taxon>Eukaryota</taxon>
        <taxon>Fungi</taxon>
        <taxon>Dikarya</taxon>
        <taxon>Ascomycota</taxon>
        <taxon>Pezizomycotina</taxon>
        <taxon>Sordariomycetes</taxon>
        <taxon>Sordariomycetidae</taxon>
        <taxon>Sordariales</taxon>
        <taxon>Chaetomiaceae</taxon>
        <taxon>Chaetomium</taxon>
    </lineage>
</organism>